<protein>
    <submittedName>
        <fullName evidence="2">Uncharacterized protein</fullName>
    </submittedName>
</protein>
<dbReference type="EMBL" id="JAXOVC010000001">
    <property type="protein sequence ID" value="KAK4507056.1"/>
    <property type="molecule type" value="Genomic_DNA"/>
</dbReference>
<feature type="region of interest" description="Disordered" evidence="1">
    <location>
        <begin position="105"/>
        <end position="129"/>
    </location>
</feature>
<dbReference type="Proteomes" id="UP001305779">
    <property type="component" value="Unassembled WGS sequence"/>
</dbReference>
<gene>
    <name evidence="2" type="ORF">PRZ48_000790</name>
</gene>
<dbReference type="Gene3D" id="3.30.70.100">
    <property type="match status" value="1"/>
</dbReference>
<sequence length="278" mass="30581">MAPSTFALISLGSHGVDSLLASLKSPPIKDQLLWVGKCHHWVHQPHLSSAALNGTGPLLQKWDYLIVTKLLNQDAFATLAEKTWSVTAEVSDDLIASLPESKKTREATEVAPLPAGWSPSDHSGLDAAVSPPDLEASLAMTSHAMGSPPDSSPIALKDFLRTFGTSHPGPIAMFNLLSYLPEQRPRYFQYMAAFQESVGIKYGGQPVVIGLGVLDWSSREQEKGQEGDWEDTAVIWYPSLWHFGKMFDDEGYMEVDRKFKVGVIRDNPLLCCTEVELE</sequence>
<organism evidence="2 3">
    <name type="scientific">Zasmidium cellare</name>
    <name type="common">Wine cellar mold</name>
    <name type="synonym">Racodium cellare</name>
    <dbReference type="NCBI Taxonomy" id="395010"/>
    <lineage>
        <taxon>Eukaryota</taxon>
        <taxon>Fungi</taxon>
        <taxon>Dikarya</taxon>
        <taxon>Ascomycota</taxon>
        <taxon>Pezizomycotina</taxon>
        <taxon>Dothideomycetes</taxon>
        <taxon>Dothideomycetidae</taxon>
        <taxon>Mycosphaerellales</taxon>
        <taxon>Mycosphaerellaceae</taxon>
        <taxon>Zasmidium</taxon>
    </lineage>
</organism>
<dbReference type="PANTHER" id="PTHR40257">
    <property type="match status" value="1"/>
</dbReference>
<evidence type="ECO:0000256" key="1">
    <source>
        <dbReference type="SAM" id="MobiDB-lite"/>
    </source>
</evidence>
<comment type="caution">
    <text evidence="2">The sequence shown here is derived from an EMBL/GenBank/DDBJ whole genome shotgun (WGS) entry which is preliminary data.</text>
</comment>
<accession>A0ABR0F0Z3</accession>
<reference evidence="2 3" key="1">
    <citation type="journal article" date="2023" name="G3 (Bethesda)">
        <title>A chromosome-level genome assembly of Zasmidium syzygii isolated from banana leaves.</title>
        <authorList>
            <person name="van Westerhoven A.C."/>
            <person name="Mehrabi R."/>
            <person name="Talebi R."/>
            <person name="Steentjes M.B.F."/>
            <person name="Corcolon B."/>
            <person name="Chong P.A."/>
            <person name="Kema G.H.J."/>
            <person name="Seidl M.F."/>
        </authorList>
    </citation>
    <scope>NUCLEOTIDE SEQUENCE [LARGE SCALE GENOMIC DNA]</scope>
    <source>
        <strain evidence="2 3">P124</strain>
    </source>
</reference>
<dbReference type="PANTHER" id="PTHR40257:SF1">
    <property type="entry name" value="DUF1330 DOMAIN-CONTAINING PROTEIN"/>
    <property type="match status" value="1"/>
</dbReference>
<evidence type="ECO:0000313" key="3">
    <source>
        <dbReference type="Proteomes" id="UP001305779"/>
    </source>
</evidence>
<evidence type="ECO:0000313" key="2">
    <source>
        <dbReference type="EMBL" id="KAK4507056.1"/>
    </source>
</evidence>
<proteinExistence type="predicted"/>
<keyword evidence="3" id="KW-1185">Reference proteome</keyword>
<name>A0ABR0F0Z3_ZASCE</name>